<name>A0A179S7Q0_9HYPH</name>
<dbReference type="OrthoDB" id="5491608at2"/>
<comment type="caution">
    <text evidence="1">The sequence shown here is derived from an EMBL/GenBank/DDBJ whole genome shotgun (WGS) entry which is preliminary data.</text>
</comment>
<sequence length="297" mass="33451">MPAGGYAWWYVDGVSDDGRHGITVIAFLGSVFSPYYAWSRDKDPIDHSAVNVVLYGRPKAWAMTERRRARVSRTATSLAIGPSALDWDGTVLTIRVDEVTSPLPSRLSGTIRVRPSGITPGPFTLDAEGRHRWWPLAPSSRIEVALDRPSLRWNGHAYFDTNDGDVALEDSFRSWTWSRSTLRHGAAILYDVLRRDGSRQDLSLRFDPDGTPRPIAPPLPAALPRTLWRLPRATRSDDGQARVLRRFEDAPFYSRSLLAARICGEAVEPVHEALDLDRFRNPLVRAMLPFRMPRDLP</sequence>
<protein>
    <submittedName>
        <fullName evidence="1">Hydroxyneurosporene synthase</fullName>
    </submittedName>
</protein>
<dbReference type="Proteomes" id="UP000078316">
    <property type="component" value="Unassembled WGS sequence"/>
</dbReference>
<dbReference type="RefSeq" id="WP_048434413.1">
    <property type="nucleotide sequence ID" value="NZ_LWHQ01000034.1"/>
</dbReference>
<reference evidence="1 2" key="1">
    <citation type="submission" date="2016-04" db="EMBL/GenBank/DDBJ databases">
        <authorList>
            <person name="Evans L.H."/>
            <person name="Alamgir A."/>
            <person name="Owens N."/>
            <person name="Weber N.D."/>
            <person name="Virtaneva K."/>
            <person name="Barbian K."/>
            <person name="Babar A."/>
            <person name="Rosenke K."/>
        </authorList>
    </citation>
    <scope>NUCLEOTIDE SEQUENCE [LARGE SCALE GENOMIC DNA]</scope>
    <source>
        <strain evidence="1 2">PMB02</strain>
    </source>
</reference>
<dbReference type="CDD" id="cd21471">
    <property type="entry name" value="CrtC-like"/>
    <property type="match status" value="1"/>
</dbReference>
<organism evidence="1 2">
    <name type="scientific">Methylobacterium platani</name>
    <dbReference type="NCBI Taxonomy" id="427683"/>
    <lineage>
        <taxon>Bacteria</taxon>
        <taxon>Pseudomonadati</taxon>
        <taxon>Pseudomonadota</taxon>
        <taxon>Alphaproteobacteria</taxon>
        <taxon>Hyphomicrobiales</taxon>
        <taxon>Methylobacteriaceae</taxon>
        <taxon>Methylobacterium</taxon>
    </lineage>
</organism>
<dbReference type="AlphaFoldDB" id="A0A179S7Q0"/>
<dbReference type="STRING" id="427683.A5481_17345"/>
<gene>
    <name evidence="1" type="ORF">A5481_17345</name>
</gene>
<dbReference type="SUPFAM" id="SSF159245">
    <property type="entry name" value="AttH-like"/>
    <property type="match status" value="1"/>
</dbReference>
<proteinExistence type="predicted"/>
<accession>A0A179S7Q0</accession>
<evidence type="ECO:0000313" key="1">
    <source>
        <dbReference type="EMBL" id="OAS23425.1"/>
    </source>
</evidence>
<dbReference type="EMBL" id="LWHQ01000034">
    <property type="protein sequence ID" value="OAS23425.1"/>
    <property type="molecule type" value="Genomic_DNA"/>
</dbReference>
<evidence type="ECO:0000313" key="2">
    <source>
        <dbReference type="Proteomes" id="UP000078316"/>
    </source>
</evidence>